<dbReference type="STRING" id="946078.GA0070622_0005"/>
<dbReference type="PANTHER" id="PTHR38011">
    <property type="entry name" value="DIHYDROFOLATE REDUCTASE FAMILY PROTEIN (AFU_ORTHOLOGUE AFUA_8G06820)"/>
    <property type="match status" value="1"/>
</dbReference>
<dbReference type="InterPro" id="IPR050765">
    <property type="entry name" value="Riboflavin_Biosynth_HTPR"/>
</dbReference>
<feature type="domain" description="Bacterial bifunctional deaminase-reductase C-terminal" evidence="4">
    <location>
        <begin position="183"/>
        <end position="379"/>
    </location>
</feature>
<dbReference type="Proteomes" id="UP000199558">
    <property type="component" value="Unassembled WGS sequence"/>
</dbReference>
<dbReference type="EMBL" id="FLRH01000001">
    <property type="protein sequence ID" value="SBT63086.1"/>
    <property type="molecule type" value="Genomic_DNA"/>
</dbReference>
<dbReference type="Gene3D" id="3.40.430.10">
    <property type="entry name" value="Dihydrofolate Reductase, subunit A"/>
    <property type="match status" value="1"/>
</dbReference>
<evidence type="ECO:0000313" key="6">
    <source>
        <dbReference type="EMBL" id="SBT63086.1"/>
    </source>
</evidence>
<dbReference type="EMBL" id="FLRH01000001">
    <property type="protein sequence ID" value="SBT63065.1"/>
    <property type="molecule type" value="Genomic_DNA"/>
</dbReference>
<organism evidence="5 7">
    <name type="scientific">Micromonospora sediminicola</name>
    <dbReference type="NCBI Taxonomy" id="946078"/>
    <lineage>
        <taxon>Bacteria</taxon>
        <taxon>Bacillati</taxon>
        <taxon>Actinomycetota</taxon>
        <taxon>Actinomycetes</taxon>
        <taxon>Micromonosporales</taxon>
        <taxon>Micromonosporaceae</taxon>
        <taxon>Micromonospora</taxon>
    </lineage>
</organism>
<gene>
    <name evidence="5" type="ORF">GA0070622_0005</name>
    <name evidence="6" type="ORF">GA0070622_0026</name>
</gene>
<reference evidence="5" key="2">
    <citation type="submission" date="2016-06" db="EMBL/GenBank/DDBJ databases">
        <authorList>
            <person name="Kjaerup R.B."/>
            <person name="Dalgaard T.S."/>
            <person name="Juul-Madsen H.R."/>
        </authorList>
    </citation>
    <scope>NUCLEOTIDE SEQUENCE [LARGE SCALE GENOMIC DNA]</scope>
    <source>
        <strain evidence="5">DSM 45794</strain>
    </source>
</reference>
<dbReference type="InterPro" id="IPR024072">
    <property type="entry name" value="DHFR-like_dom_sf"/>
</dbReference>
<evidence type="ECO:0000259" key="4">
    <source>
        <dbReference type="Pfam" id="PF01872"/>
    </source>
</evidence>
<dbReference type="InterPro" id="IPR002734">
    <property type="entry name" value="RibDG_C"/>
</dbReference>
<evidence type="ECO:0000256" key="1">
    <source>
        <dbReference type="ARBA" id="ARBA00005104"/>
    </source>
</evidence>
<protein>
    <submittedName>
        <fullName evidence="5">Pyrimidine reductase, riboflavin biosynthesis</fullName>
    </submittedName>
</protein>
<proteinExistence type="predicted"/>
<accession>A0A1A9B0R0</accession>
<dbReference type="OrthoDB" id="5243299at2"/>
<dbReference type="GO" id="GO:0009231">
    <property type="term" value="P:riboflavin biosynthetic process"/>
    <property type="evidence" value="ECO:0007669"/>
    <property type="project" value="InterPro"/>
</dbReference>
<evidence type="ECO:0000256" key="2">
    <source>
        <dbReference type="ARBA" id="ARBA00022857"/>
    </source>
</evidence>
<keyword evidence="3" id="KW-0560">Oxidoreductase</keyword>
<keyword evidence="7" id="KW-1185">Reference proteome</keyword>
<reference evidence="7" key="1">
    <citation type="submission" date="2016-06" db="EMBL/GenBank/DDBJ databases">
        <authorList>
            <person name="Varghese N."/>
            <person name="Submissions Spin"/>
        </authorList>
    </citation>
    <scope>NUCLEOTIDE SEQUENCE [LARGE SCALE GENOMIC DNA]</scope>
    <source>
        <strain evidence="7">DSM 45794</strain>
    </source>
</reference>
<dbReference type="AlphaFoldDB" id="A0A1A9B0R0"/>
<keyword evidence="2" id="KW-0521">NADP</keyword>
<dbReference type="GO" id="GO:0008703">
    <property type="term" value="F:5-amino-6-(5-phosphoribosylamino)uracil reductase activity"/>
    <property type="evidence" value="ECO:0007669"/>
    <property type="project" value="InterPro"/>
</dbReference>
<dbReference type="PANTHER" id="PTHR38011:SF7">
    <property type="entry name" value="2,5-DIAMINO-6-RIBOSYLAMINO-4(3H)-PYRIMIDINONE 5'-PHOSPHATE REDUCTASE"/>
    <property type="match status" value="1"/>
</dbReference>
<evidence type="ECO:0000256" key="3">
    <source>
        <dbReference type="ARBA" id="ARBA00023002"/>
    </source>
</evidence>
<name>A0A1A9B0R0_9ACTN</name>
<comment type="pathway">
    <text evidence="1">Cofactor biosynthesis; riboflavin biosynthesis.</text>
</comment>
<dbReference type="SUPFAM" id="SSF53597">
    <property type="entry name" value="Dihydrofolate reductase-like"/>
    <property type="match status" value="1"/>
</dbReference>
<evidence type="ECO:0000313" key="5">
    <source>
        <dbReference type="EMBL" id="SBT63065.1"/>
    </source>
</evidence>
<evidence type="ECO:0000313" key="7">
    <source>
        <dbReference type="Proteomes" id="UP000199558"/>
    </source>
</evidence>
<sequence>MTLDSTQGDPAILSALEHLSYTWSWGRPPRLLTLTHRPPQPAVPTTLSGGVGTQTASDLLDQWIDQCRRHRGLVDVQRDLGVDAVGVAFETGDQHILYSMDRSGVEYLVEGQRYSTTRSAAGANLGGQALDSLAEKVAELTWRLAGWPAPAAGARIRDMWPKPGLVDLDDDELHDRLATDAGHVRLLAVTSIDGLAAVNGTSAALSSPGDQRVYQAVKRDADVLLIGAGTVRAERYGPTPLSALQIARRRSMGLAPHPTVAVVSRSLDLDLTGPLFQQHTGRHVPPRPILIAPAASAASIDPALAEHVDLVVAGETDVDLAVAVQQLRSQGHQRLVCEGGPSLAGAMTRAGLLDEICMTITPQLLAVPGPRITDSSGAGQGADDWQLRRSLIDEQGNLFLRYDRLPR</sequence>
<dbReference type="Pfam" id="PF01872">
    <property type="entry name" value="RibD_C"/>
    <property type="match status" value="1"/>
</dbReference>
<dbReference type="RefSeq" id="WP_091565099.1">
    <property type="nucleotide sequence ID" value="NZ_FLRH01000001.1"/>
</dbReference>